<dbReference type="AlphaFoldDB" id="A0A0A8Z633"/>
<dbReference type="EMBL" id="GBRH01264802">
    <property type="protein sequence ID" value="JAD33093.1"/>
    <property type="molecule type" value="Transcribed_RNA"/>
</dbReference>
<accession>A0A0A8Z633</accession>
<evidence type="ECO:0000313" key="1">
    <source>
        <dbReference type="EMBL" id="JAD33093.1"/>
    </source>
</evidence>
<reference evidence="1" key="2">
    <citation type="journal article" date="2015" name="Data Brief">
        <title>Shoot transcriptome of the giant reed, Arundo donax.</title>
        <authorList>
            <person name="Barrero R.A."/>
            <person name="Guerrero F.D."/>
            <person name="Moolhuijzen P."/>
            <person name="Goolsby J.A."/>
            <person name="Tidwell J."/>
            <person name="Bellgard S.E."/>
            <person name="Bellgard M.I."/>
        </authorList>
    </citation>
    <scope>NUCLEOTIDE SEQUENCE</scope>
    <source>
        <tissue evidence="1">Shoot tissue taken approximately 20 cm above the soil surface</tissue>
    </source>
</reference>
<sequence length="21" mass="2316">MEEVAASGRAQWRLMLIPGLS</sequence>
<proteinExistence type="predicted"/>
<reference evidence="1" key="1">
    <citation type="submission" date="2014-09" db="EMBL/GenBank/DDBJ databases">
        <authorList>
            <person name="Magalhaes I.L.F."/>
            <person name="Oliveira U."/>
            <person name="Santos F.R."/>
            <person name="Vidigal T.H.D.A."/>
            <person name="Brescovit A.D."/>
            <person name="Santos A.J."/>
        </authorList>
    </citation>
    <scope>NUCLEOTIDE SEQUENCE</scope>
    <source>
        <tissue evidence="1">Shoot tissue taken approximately 20 cm above the soil surface</tissue>
    </source>
</reference>
<name>A0A0A8Z633_ARUDO</name>
<protein>
    <submittedName>
        <fullName evidence="1">Uncharacterized protein</fullName>
    </submittedName>
</protein>
<organism evidence="1">
    <name type="scientific">Arundo donax</name>
    <name type="common">Giant reed</name>
    <name type="synonym">Donax arundinaceus</name>
    <dbReference type="NCBI Taxonomy" id="35708"/>
    <lineage>
        <taxon>Eukaryota</taxon>
        <taxon>Viridiplantae</taxon>
        <taxon>Streptophyta</taxon>
        <taxon>Embryophyta</taxon>
        <taxon>Tracheophyta</taxon>
        <taxon>Spermatophyta</taxon>
        <taxon>Magnoliopsida</taxon>
        <taxon>Liliopsida</taxon>
        <taxon>Poales</taxon>
        <taxon>Poaceae</taxon>
        <taxon>PACMAD clade</taxon>
        <taxon>Arundinoideae</taxon>
        <taxon>Arundineae</taxon>
        <taxon>Arundo</taxon>
    </lineage>
</organism>